<dbReference type="EMBL" id="HE575320">
    <property type="protein sequence ID" value="CCC91392.1"/>
    <property type="molecule type" value="Genomic_DNA"/>
</dbReference>
<gene>
    <name evidence="2" type="ORF">TCIL3000_7_2020</name>
</gene>
<sequence>MHFPDRTGGSCNTTYIPCTVDKADSNPARQRPHEECGDVPVESYVSDNAFTYQASLRESSANQLPHGVSDAANSLASFINPTGWGNIATGVGNEGTFVVPIGKLNGGGLVSDVNAASIYPKGGVSDLAVELSYTLLDAPLPNLEKNEMDFQDDCLANVFPRSGSPFKGLSPDSEDPFSMIHLQPLTYSDNIWEVKEKEASVSPQRNDGGKRTSQITPTLFSPLVDTLDSINGDGKKSCDRPLRNKKSASQDPEEEQRIPVVDPQRSKLHVPLSSIIPTKALGGRVSFPSLCLLYQSGRCFRGLAVIKCTLSPE</sequence>
<evidence type="ECO:0000313" key="2">
    <source>
        <dbReference type="EMBL" id="CCC91392.1"/>
    </source>
</evidence>
<name>G0UPT1_TRYCI</name>
<accession>G0UPT1</accession>
<dbReference type="VEuPathDB" id="TriTrypDB:TcIL3000_7_2020"/>
<dbReference type="PANTHER" id="PTHR37035:SF4">
    <property type="entry name" value="C3H1-TYPE DOMAIN-CONTAINING PROTEIN"/>
    <property type="match status" value="1"/>
</dbReference>
<dbReference type="InterPro" id="IPR053125">
    <property type="entry name" value="RNA-bd_mRNA_stabilization_reg"/>
</dbReference>
<proteinExistence type="predicted"/>
<reference evidence="2" key="1">
    <citation type="journal article" date="2012" name="Proc. Natl. Acad. Sci. U.S.A.">
        <title>Antigenic diversity is generated by distinct evolutionary mechanisms in African trypanosome species.</title>
        <authorList>
            <person name="Jackson A.P."/>
            <person name="Berry A."/>
            <person name="Aslett M."/>
            <person name="Allison H.C."/>
            <person name="Burton P."/>
            <person name="Vavrova-Anderson J."/>
            <person name="Brown R."/>
            <person name="Browne H."/>
            <person name="Corton N."/>
            <person name="Hauser H."/>
            <person name="Gamble J."/>
            <person name="Gilderthorp R."/>
            <person name="Marcello L."/>
            <person name="McQuillan J."/>
            <person name="Otto T.D."/>
            <person name="Quail M.A."/>
            <person name="Sanders M.J."/>
            <person name="van Tonder A."/>
            <person name="Ginger M.L."/>
            <person name="Field M.C."/>
            <person name="Barry J.D."/>
            <person name="Hertz-Fowler C."/>
            <person name="Berriman M."/>
        </authorList>
    </citation>
    <scope>NUCLEOTIDE SEQUENCE</scope>
    <source>
        <strain evidence="2">IL3000</strain>
    </source>
</reference>
<dbReference type="AlphaFoldDB" id="G0UPT1"/>
<organism evidence="2">
    <name type="scientific">Trypanosoma congolense (strain IL3000)</name>
    <dbReference type="NCBI Taxonomy" id="1068625"/>
    <lineage>
        <taxon>Eukaryota</taxon>
        <taxon>Discoba</taxon>
        <taxon>Euglenozoa</taxon>
        <taxon>Kinetoplastea</taxon>
        <taxon>Metakinetoplastina</taxon>
        <taxon>Trypanosomatida</taxon>
        <taxon>Trypanosomatidae</taxon>
        <taxon>Trypanosoma</taxon>
        <taxon>Nannomonas</taxon>
    </lineage>
</organism>
<feature type="compositionally biased region" description="Basic and acidic residues" evidence="1">
    <location>
        <begin position="233"/>
        <end position="242"/>
    </location>
</feature>
<evidence type="ECO:0000256" key="1">
    <source>
        <dbReference type="SAM" id="MobiDB-lite"/>
    </source>
</evidence>
<feature type="region of interest" description="Disordered" evidence="1">
    <location>
        <begin position="226"/>
        <end position="264"/>
    </location>
</feature>
<protein>
    <submittedName>
        <fullName evidence="2">Uncharacterized protein</fullName>
    </submittedName>
</protein>
<dbReference type="PANTHER" id="PTHR37035">
    <property type="entry name" value="C3H1-TYPE DOMAIN-CONTAINING PROTEIN-RELATED"/>
    <property type="match status" value="1"/>
</dbReference>